<evidence type="ECO:0000313" key="5">
    <source>
        <dbReference type="EMBL" id="NDW04970.1"/>
    </source>
</evidence>
<reference evidence="5 6" key="1">
    <citation type="submission" date="2020-01" db="EMBL/GenBank/DDBJ databases">
        <title>Jiella pacifica sp. nov.</title>
        <authorList>
            <person name="Xue Z."/>
            <person name="Zhu S."/>
            <person name="Chen J."/>
            <person name="Yang J."/>
        </authorList>
    </citation>
    <scope>NUCLEOTIDE SEQUENCE [LARGE SCALE GENOMIC DNA]</scope>
    <source>
        <strain evidence="5 6">40Bstr34</strain>
    </source>
</reference>
<dbReference type="InterPro" id="IPR000524">
    <property type="entry name" value="Tscrpt_reg_HTH_GntR"/>
</dbReference>
<evidence type="ECO:0000256" key="3">
    <source>
        <dbReference type="ARBA" id="ARBA00023163"/>
    </source>
</evidence>
<dbReference type="Pfam" id="PF07729">
    <property type="entry name" value="FCD"/>
    <property type="match status" value="1"/>
</dbReference>
<dbReference type="GO" id="GO:0003677">
    <property type="term" value="F:DNA binding"/>
    <property type="evidence" value="ECO:0007669"/>
    <property type="project" value="UniProtKB-KW"/>
</dbReference>
<keyword evidence="2" id="KW-0238">DNA-binding</keyword>
<evidence type="ECO:0000259" key="4">
    <source>
        <dbReference type="PROSITE" id="PS50949"/>
    </source>
</evidence>
<keyword evidence="1" id="KW-0805">Transcription regulation</keyword>
<dbReference type="GO" id="GO:0003700">
    <property type="term" value="F:DNA-binding transcription factor activity"/>
    <property type="evidence" value="ECO:0007669"/>
    <property type="project" value="InterPro"/>
</dbReference>
<dbReference type="SMART" id="SM00345">
    <property type="entry name" value="HTH_GNTR"/>
    <property type="match status" value="1"/>
</dbReference>
<evidence type="ECO:0000256" key="1">
    <source>
        <dbReference type="ARBA" id="ARBA00023015"/>
    </source>
</evidence>
<gene>
    <name evidence="5" type="ORF">GTK09_11055</name>
</gene>
<evidence type="ECO:0000256" key="2">
    <source>
        <dbReference type="ARBA" id="ARBA00023125"/>
    </source>
</evidence>
<dbReference type="PANTHER" id="PTHR43537">
    <property type="entry name" value="TRANSCRIPTIONAL REGULATOR, GNTR FAMILY"/>
    <property type="match status" value="1"/>
</dbReference>
<dbReference type="Gene3D" id="1.20.120.530">
    <property type="entry name" value="GntR ligand-binding domain-like"/>
    <property type="match status" value="1"/>
</dbReference>
<sequence>MTEETAAQDTATLARTIETDIYRGTLAPGMWLKQIDLEERYGCTRIALRHALEALQSRKLVQRVRNRGYYVPSMDDALVRDIMDARAKVETSIAEELVANVTDGMLARLSYLATIFADTVKTGTIREQDEANHAFHRELLKACHNQVIIEIIWDLRWRIPISVQRANNTPARMDRSAHEHFEMVEALRLKDAERLREVTARHVTLKDRGA</sequence>
<protein>
    <submittedName>
        <fullName evidence="5">FCD domain-containing protein</fullName>
    </submittedName>
</protein>
<dbReference type="Gene3D" id="1.10.10.10">
    <property type="entry name" value="Winged helix-like DNA-binding domain superfamily/Winged helix DNA-binding domain"/>
    <property type="match status" value="1"/>
</dbReference>
<dbReference type="RefSeq" id="WP_163463213.1">
    <property type="nucleotide sequence ID" value="NZ_JAAAMG010000007.1"/>
</dbReference>
<comment type="caution">
    <text evidence="5">The sequence shown here is derived from an EMBL/GenBank/DDBJ whole genome shotgun (WGS) entry which is preliminary data.</text>
</comment>
<dbReference type="PROSITE" id="PS50949">
    <property type="entry name" value="HTH_GNTR"/>
    <property type="match status" value="1"/>
</dbReference>
<feature type="domain" description="HTH gntR-type" evidence="4">
    <location>
        <begin position="7"/>
        <end position="74"/>
    </location>
</feature>
<proteinExistence type="predicted"/>
<keyword evidence="6" id="KW-1185">Reference proteome</keyword>
<evidence type="ECO:0000313" key="6">
    <source>
        <dbReference type="Proteomes" id="UP000469011"/>
    </source>
</evidence>
<dbReference type="Proteomes" id="UP000469011">
    <property type="component" value="Unassembled WGS sequence"/>
</dbReference>
<dbReference type="InterPro" id="IPR036388">
    <property type="entry name" value="WH-like_DNA-bd_sf"/>
</dbReference>
<dbReference type="EMBL" id="JAAAMG010000007">
    <property type="protein sequence ID" value="NDW04970.1"/>
    <property type="molecule type" value="Genomic_DNA"/>
</dbReference>
<dbReference type="InterPro" id="IPR008920">
    <property type="entry name" value="TF_FadR/GntR_C"/>
</dbReference>
<organism evidence="5 6">
    <name type="scientific">Jiella pacifica</name>
    <dbReference type="NCBI Taxonomy" id="2696469"/>
    <lineage>
        <taxon>Bacteria</taxon>
        <taxon>Pseudomonadati</taxon>
        <taxon>Pseudomonadota</taxon>
        <taxon>Alphaproteobacteria</taxon>
        <taxon>Hyphomicrobiales</taxon>
        <taxon>Aurantimonadaceae</taxon>
        <taxon>Jiella</taxon>
    </lineage>
</organism>
<dbReference type="Pfam" id="PF00392">
    <property type="entry name" value="GntR"/>
    <property type="match status" value="1"/>
</dbReference>
<dbReference type="SMART" id="SM00895">
    <property type="entry name" value="FCD"/>
    <property type="match status" value="1"/>
</dbReference>
<accession>A0A6N9T0W6</accession>
<dbReference type="SUPFAM" id="SSF46785">
    <property type="entry name" value="Winged helix' DNA-binding domain"/>
    <property type="match status" value="1"/>
</dbReference>
<dbReference type="SUPFAM" id="SSF48008">
    <property type="entry name" value="GntR ligand-binding domain-like"/>
    <property type="match status" value="1"/>
</dbReference>
<dbReference type="InterPro" id="IPR011711">
    <property type="entry name" value="GntR_C"/>
</dbReference>
<name>A0A6N9T0W6_9HYPH</name>
<dbReference type="AlphaFoldDB" id="A0A6N9T0W6"/>
<dbReference type="InterPro" id="IPR036390">
    <property type="entry name" value="WH_DNA-bd_sf"/>
</dbReference>
<keyword evidence="3" id="KW-0804">Transcription</keyword>
<dbReference type="PANTHER" id="PTHR43537:SF24">
    <property type="entry name" value="GLUCONATE OPERON TRANSCRIPTIONAL REPRESSOR"/>
    <property type="match status" value="1"/>
</dbReference>